<sequence length="576" mass="64130">MAKSATTTSKDELPSMEEILTKLGLGKDCDRAIKKRFQNLRSDCLSEFLKDHKIGEKSLTDWSDQECKNYEATLAQASSPDRIPKREPVPDAPKEPVPDVPPPDDDIVPPQPLSSKKTPTETELPVKSLTSIRPKQSAKRTAEAELPEAQSRAKSRCSDRNPAVGLPRQREEDEHSLFSGDDEPIYKQLVGRSQRKTRKTDYGLENTGLGESSTDANSDSEKVDRAVSPCREQPELPTPTNAEPAGHETVERENLDEATNNVENDSLQHSASEEQDSIHEEVVCKPLPSDSAKPFPCDRSPFVPESDHEQDPKGRAGIVKDNRTAAALHYESELAIPPCHVPGQAYLPPHTRNISLSSGSMPADLTPDGIDDYSPTTLSTKLSPATEDINPIVLDSDTKGSSARASTDNTKELSCPKIPKNAQLNENPYQSIFDMAPPLKKQLHFDSEHAKKILDSHLRNHAKATSTPIKFSFTVRHSASHADRFTFCPFAFFTTMSLEEFVAALPMEDKHHITGLCIRQYGPITCLRQVYLYNEEVFGNIRDEFIRHIESDIRKARSTGKRLDYEISIEPIVDDY</sequence>
<feature type="compositionally biased region" description="Basic and acidic residues" evidence="1">
    <location>
        <begin position="245"/>
        <end position="255"/>
    </location>
</feature>
<dbReference type="OrthoDB" id="5065495at2759"/>
<evidence type="ECO:0000313" key="3">
    <source>
        <dbReference type="Proteomes" id="UP000266234"/>
    </source>
</evidence>
<gene>
    <name evidence="2" type="ORF">FLONG3_7485</name>
</gene>
<feature type="compositionally biased region" description="Polar residues" evidence="1">
    <location>
        <begin position="257"/>
        <end position="270"/>
    </location>
</feature>
<evidence type="ECO:0000313" key="2">
    <source>
        <dbReference type="EMBL" id="RGP70307.1"/>
    </source>
</evidence>
<dbReference type="EMBL" id="PXOG01000172">
    <property type="protein sequence ID" value="RGP70307.1"/>
    <property type="molecule type" value="Genomic_DNA"/>
</dbReference>
<keyword evidence="3" id="KW-1185">Reference proteome</keyword>
<organism evidence="2 3">
    <name type="scientific">Fusarium longipes</name>
    <dbReference type="NCBI Taxonomy" id="694270"/>
    <lineage>
        <taxon>Eukaryota</taxon>
        <taxon>Fungi</taxon>
        <taxon>Dikarya</taxon>
        <taxon>Ascomycota</taxon>
        <taxon>Pezizomycotina</taxon>
        <taxon>Sordariomycetes</taxon>
        <taxon>Hypocreomycetidae</taxon>
        <taxon>Hypocreales</taxon>
        <taxon>Nectriaceae</taxon>
        <taxon>Fusarium</taxon>
    </lineage>
</organism>
<dbReference type="AlphaFoldDB" id="A0A395SDS0"/>
<reference evidence="2 3" key="1">
    <citation type="journal article" date="2018" name="PLoS Pathog.">
        <title>Evolution of structural diversity of trichothecenes, a family of toxins produced by plant pathogenic and entomopathogenic fungi.</title>
        <authorList>
            <person name="Proctor R.H."/>
            <person name="McCormick S.P."/>
            <person name="Kim H.S."/>
            <person name="Cardoza R.E."/>
            <person name="Stanley A.M."/>
            <person name="Lindo L."/>
            <person name="Kelly A."/>
            <person name="Brown D.W."/>
            <person name="Lee T."/>
            <person name="Vaughan M.M."/>
            <person name="Alexander N.J."/>
            <person name="Busman M."/>
            <person name="Gutierrez S."/>
        </authorList>
    </citation>
    <scope>NUCLEOTIDE SEQUENCE [LARGE SCALE GENOMIC DNA]</scope>
    <source>
        <strain evidence="2 3">NRRL 20695</strain>
    </source>
</reference>
<proteinExistence type="predicted"/>
<feature type="compositionally biased region" description="Basic and acidic residues" evidence="1">
    <location>
        <begin position="82"/>
        <end position="97"/>
    </location>
</feature>
<feature type="region of interest" description="Disordered" evidence="1">
    <location>
        <begin position="391"/>
        <end position="421"/>
    </location>
</feature>
<protein>
    <submittedName>
        <fullName evidence="2">Uncharacterized protein</fullName>
    </submittedName>
</protein>
<accession>A0A395SDS0</accession>
<comment type="caution">
    <text evidence="2">The sequence shown here is derived from an EMBL/GenBank/DDBJ whole genome shotgun (WGS) entry which is preliminary data.</text>
</comment>
<evidence type="ECO:0000256" key="1">
    <source>
        <dbReference type="SAM" id="MobiDB-lite"/>
    </source>
</evidence>
<dbReference type="Proteomes" id="UP000266234">
    <property type="component" value="Unassembled WGS sequence"/>
</dbReference>
<feature type="compositionally biased region" description="Polar residues" evidence="1">
    <location>
        <begin position="399"/>
        <end position="408"/>
    </location>
</feature>
<name>A0A395SDS0_9HYPO</name>
<feature type="region of interest" description="Disordered" evidence="1">
    <location>
        <begin position="72"/>
        <end position="316"/>
    </location>
</feature>
<feature type="compositionally biased region" description="Basic and acidic residues" evidence="1">
    <location>
        <begin position="305"/>
        <end position="316"/>
    </location>
</feature>